<dbReference type="AlphaFoldDB" id="A0A252F7W1"/>
<dbReference type="PANTHER" id="PTHR46797:SF1">
    <property type="entry name" value="METHYLPHOSPHONATE SYNTHASE"/>
    <property type="match status" value="1"/>
</dbReference>
<dbReference type="RefSeq" id="WP_087016917.1">
    <property type="nucleotide sequence ID" value="NZ_NHOC01000001.1"/>
</dbReference>
<organism evidence="3 4">
    <name type="scientific">Butyricicoccus porcorum</name>
    <dbReference type="NCBI Taxonomy" id="1945634"/>
    <lineage>
        <taxon>Bacteria</taxon>
        <taxon>Bacillati</taxon>
        <taxon>Bacillota</taxon>
        <taxon>Clostridia</taxon>
        <taxon>Eubacteriales</taxon>
        <taxon>Butyricicoccaceae</taxon>
        <taxon>Butyricicoccus</taxon>
    </lineage>
</organism>
<dbReference type="PANTHER" id="PTHR46797">
    <property type="entry name" value="HTH-TYPE TRANSCRIPTIONAL REGULATOR"/>
    <property type="match status" value="1"/>
</dbReference>
<dbReference type="InterPro" id="IPR050807">
    <property type="entry name" value="TransReg_Diox_bact_type"/>
</dbReference>
<dbReference type="InterPro" id="IPR001387">
    <property type="entry name" value="Cro/C1-type_HTH"/>
</dbReference>
<dbReference type="PROSITE" id="PS50943">
    <property type="entry name" value="HTH_CROC1"/>
    <property type="match status" value="1"/>
</dbReference>
<dbReference type="EMBL" id="NHOC01000001">
    <property type="protein sequence ID" value="OUM21861.1"/>
    <property type="molecule type" value="Genomic_DNA"/>
</dbReference>
<dbReference type="GO" id="GO:0005829">
    <property type="term" value="C:cytosol"/>
    <property type="evidence" value="ECO:0007669"/>
    <property type="project" value="TreeGrafter"/>
</dbReference>
<proteinExistence type="predicted"/>
<dbReference type="Pfam" id="PF01381">
    <property type="entry name" value="HTH_3"/>
    <property type="match status" value="1"/>
</dbReference>
<evidence type="ECO:0000256" key="1">
    <source>
        <dbReference type="ARBA" id="ARBA00023125"/>
    </source>
</evidence>
<dbReference type="CDD" id="cd00093">
    <property type="entry name" value="HTH_XRE"/>
    <property type="match status" value="1"/>
</dbReference>
<evidence type="ECO:0000313" key="3">
    <source>
        <dbReference type="EMBL" id="OUM21861.1"/>
    </source>
</evidence>
<protein>
    <recommendedName>
        <fullName evidence="2">HTH cro/C1-type domain-containing protein</fullName>
    </recommendedName>
</protein>
<name>A0A252F7W1_9FIRM</name>
<dbReference type="OrthoDB" id="1928139at2"/>
<comment type="caution">
    <text evidence="3">The sequence shown here is derived from an EMBL/GenBank/DDBJ whole genome shotgun (WGS) entry which is preliminary data.</text>
</comment>
<sequence>MFDFGLRIRELREQHHLSQEELGLRVGRSKSVISSYENNIKLPPLDVLTDMALVFHVSLDYPVGIDKEEMLSIRALSEQQKKILRTLVAELQDTSPKYAGLSDRQIFLLDSLLKEFATP</sequence>
<dbReference type="InterPro" id="IPR010982">
    <property type="entry name" value="Lambda_DNA-bd_dom_sf"/>
</dbReference>
<keyword evidence="1" id="KW-0238">DNA-binding</keyword>
<evidence type="ECO:0000313" key="4">
    <source>
        <dbReference type="Proteomes" id="UP000194903"/>
    </source>
</evidence>
<evidence type="ECO:0000259" key="2">
    <source>
        <dbReference type="PROSITE" id="PS50943"/>
    </source>
</evidence>
<reference evidence="3 4" key="1">
    <citation type="submission" date="2017-05" db="EMBL/GenBank/DDBJ databases">
        <title>Butyricicoccus porcorum sp. nov. a butyrate-producing bacterium from the swine intestinal tract.</title>
        <authorList>
            <person name="Trachsel J."/>
            <person name="Humphrey S."/>
            <person name="Allen H.K."/>
        </authorList>
    </citation>
    <scope>NUCLEOTIDE SEQUENCE [LARGE SCALE GENOMIC DNA]</scope>
    <source>
        <strain evidence="3">BB10</strain>
    </source>
</reference>
<dbReference type="SUPFAM" id="SSF47413">
    <property type="entry name" value="lambda repressor-like DNA-binding domains"/>
    <property type="match status" value="1"/>
</dbReference>
<gene>
    <name evidence="3" type="ORF">CBW42_01175</name>
</gene>
<dbReference type="Proteomes" id="UP000194903">
    <property type="component" value="Unassembled WGS sequence"/>
</dbReference>
<dbReference type="GO" id="GO:0003677">
    <property type="term" value="F:DNA binding"/>
    <property type="evidence" value="ECO:0007669"/>
    <property type="project" value="UniProtKB-KW"/>
</dbReference>
<feature type="domain" description="HTH cro/C1-type" evidence="2">
    <location>
        <begin position="8"/>
        <end position="62"/>
    </location>
</feature>
<accession>A0A252F7W1</accession>
<keyword evidence="4" id="KW-1185">Reference proteome</keyword>
<dbReference type="GO" id="GO:0003700">
    <property type="term" value="F:DNA-binding transcription factor activity"/>
    <property type="evidence" value="ECO:0007669"/>
    <property type="project" value="TreeGrafter"/>
</dbReference>
<dbReference type="Gene3D" id="1.10.260.40">
    <property type="entry name" value="lambda repressor-like DNA-binding domains"/>
    <property type="match status" value="1"/>
</dbReference>
<dbReference type="SMART" id="SM00530">
    <property type="entry name" value="HTH_XRE"/>
    <property type="match status" value="1"/>
</dbReference>